<dbReference type="AlphaFoldDB" id="A0A8H4BT22"/>
<reference evidence="1 2" key="1">
    <citation type="submission" date="2019-09" db="EMBL/GenBank/DDBJ databases">
        <authorList>
            <consortium name="DOE Joint Genome Institute"/>
            <person name="Mondo S.J."/>
            <person name="Navarro-Mendoza M.I."/>
            <person name="Perez-Arques C."/>
            <person name="Panchal S."/>
            <person name="Nicolas F.E."/>
            <person name="Ganguly P."/>
            <person name="Pangilinan J."/>
            <person name="Grigoriev I."/>
            <person name="Heitman J."/>
            <person name="Sanya K."/>
            <person name="Garre V."/>
        </authorList>
    </citation>
    <scope>NUCLEOTIDE SEQUENCE [LARGE SCALE GENOMIC DNA]</scope>
    <source>
        <strain evidence="1 2">MU402</strain>
    </source>
</reference>
<comment type="caution">
    <text evidence="1">The sequence shown here is derived from an EMBL/GenBank/DDBJ whole genome shotgun (WGS) entry which is preliminary data.</text>
</comment>
<evidence type="ECO:0000313" key="2">
    <source>
        <dbReference type="Proteomes" id="UP000469890"/>
    </source>
</evidence>
<name>A0A8H4BT22_MUCCL</name>
<dbReference type="InterPro" id="IPR015915">
    <property type="entry name" value="Kelch-typ_b-propeller"/>
</dbReference>
<dbReference type="SUPFAM" id="SSF50965">
    <property type="entry name" value="Galactose oxidase, central domain"/>
    <property type="match status" value="1"/>
</dbReference>
<protein>
    <submittedName>
        <fullName evidence="1">Uncharacterized protein</fullName>
    </submittedName>
</protein>
<proteinExistence type="predicted"/>
<sequence>MKSSDHDGFPLLTSHPYAVYSSPYVIMYGGSQDISNASSTIGSSDVWVWDSRNGSWYRPTIQVQGGVALLPQVYFKMTTLPSQGQVVALVSNTTGGSATGVLQKLDINSWSWSFPTSSKQKNFNPVTHTLY</sequence>
<dbReference type="InterPro" id="IPR011043">
    <property type="entry name" value="Gal_Oxase/kelch_b-propeller"/>
</dbReference>
<organism evidence="1 2">
    <name type="scientific">Mucor circinelloides f. lusitanicus</name>
    <name type="common">Mucor racemosus var. lusitanicus</name>
    <dbReference type="NCBI Taxonomy" id="29924"/>
    <lineage>
        <taxon>Eukaryota</taxon>
        <taxon>Fungi</taxon>
        <taxon>Fungi incertae sedis</taxon>
        <taxon>Mucoromycota</taxon>
        <taxon>Mucoromycotina</taxon>
        <taxon>Mucoromycetes</taxon>
        <taxon>Mucorales</taxon>
        <taxon>Mucorineae</taxon>
        <taxon>Mucoraceae</taxon>
        <taxon>Mucor</taxon>
    </lineage>
</organism>
<accession>A0A8H4BT22</accession>
<dbReference type="Gene3D" id="2.120.10.80">
    <property type="entry name" value="Kelch-type beta propeller"/>
    <property type="match status" value="1"/>
</dbReference>
<gene>
    <name evidence="1" type="ORF">FB192DRAFT_1442958</name>
</gene>
<evidence type="ECO:0000313" key="1">
    <source>
        <dbReference type="EMBL" id="KAF1807576.1"/>
    </source>
</evidence>
<dbReference type="EMBL" id="JAAECE010000001">
    <property type="protein sequence ID" value="KAF1807576.1"/>
    <property type="molecule type" value="Genomic_DNA"/>
</dbReference>
<dbReference type="Proteomes" id="UP000469890">
    <property type="component" value="Unassembled WGS sequence"/>
</dbReference>